<feature type="domain" description="CxC2-like cysteine cluster KDZ transposase-associated" evidence="1">
    <location>
        <begin position="93"/>
        <end position="179"/>
    </location>
</feature>
<gene>
    <name evidence="2" type="ORF">PILCRDRAFT_796583</name>
</gene>
<reference evidence="3" key="2">
    <citation type="submission" date="2015-01" db="EMBL/GenBank/DDBJ databases">
        <title>Evolutionary Origins and Diversification of the Mycorrhizal Mutualists.</title>
        <authorList>
            <consortium name="DOE Joint Genome Institute"/>
            <consortium name="Mycorrhizal Genomics Consortium"/>
            <person name="Kohler A."/>
            <person name="Kuo A."/>
            <person name="Nagy L.G."/>
            <person name="Floudas D."/>
            <person name="Copeland A."/>
            <person name="Barry K.W."/>
            <person name="Cichocki N."/>
            <person name="Veneault-Fourrey C."/>
            <person name="LaButti K."/>
            <person name="Lindquist E.A."/>
            <person name="Lipzen A."/>
            <person name="Lundell T."/>
            <person name="Morin E."/>
            <person name="Murat C."/>
            <person name="Riley R."/>
            <person name="Ohm R."/>
            <person name="Sun H."/>
            <person name="Tunlid A."/>
            <person name="Henrissat B."/>
            <person name="Grigoriev I.V."/>
            <person name="Hibbett D.S."/>
            <person name="Martin F."/>
        </authorList>
    </citation>
    <scope>NUCLEOTIDE SEQUENCE [LARGE SCALE GENOMIC DNA]</scope>
    <source>
        <strain evidence="3">F 1598</strain>
    </source>
</reference>
<organism evidence="2 3">
    <name type="scientific">Piloderma croceum (strain F 1598)</name>
    <dbReference type="NCBI Taxonomy" id="765440"/>
    <lineage>
        <taxon>Eukaryota</taxon>
        <taxon>Fungi</taxon>
        <taxon>Dikarya</taxon>
        <taxon>Basidiomycota</taxon>
        <taxon>Agaricomycotina</taxon>
        <taxon>Agaricomycetes</taxon>
        <taxon>Agaricomycetidae</taxon>
        <taxon>Atheliales</taxon>
        <taxon>Atheliaceae</taxon>
        <taxon>Piloderma</taxon>
    </lineage>
</organism>
<dbReference type="InParanoid" id="A0A0C3FAS2"/>
<dbReference type="InterPro" id="IPR041457">
    <property type="entry name" value="CxC2_KDZ-assoc"/>
</dbReference>
<feature type="non-terminal residue" evidence="2">
    <location>
        <position position="1"/>
    </location>
</feature>
<dbReference type="OrthoDB" id="3192989at2759"/>
<evidence type="ECO:0000313" key="3">
    <source>
        <dbReference type="Proteomes" id="UP000054166"/>
    </source>
</evidence>
<keyword evidence="3" id="KW-1185">Reference proteome</keyword>
<evidence type="ECO:0000313" key="2">
    <source>
        <dbReference type="EMBL" id="KIM76989.1"/>
    </source>
</evidence>
<name>A0A0C3FAS2_PILCF</name>
<sequence>CRDCFGHNFWCDSCCISAHTTLPFHCVQMWNGRFFKQSDLLTDGLTLDLRHYPDNCPSINYNTEIYLPTMDQSDWADKFTYEHQPLVDSEPTPNTGSRSTLIIVSSTGIFTWSIRWCHCIKSPRQYAQLLLQAKLFLASWKNPQTAFTFEVLDHFRIDSLECKTAAMNFMSKIGRITNEAFPSKVPDRYRELLRVSREWRDLHNRIRAGAVHDRPDSPLDGGLALFCPTFPQIDINIPPETEWKVDDKLLHRPQLVSDGNMKLVRLKMRRPEDDVSLSDGELFMVKRVPYAEHLKSRCNNHRAQNQGNLHWNHLDETGKGACACARHGAFVPHSVVSFQKGERQINMDYSICQALKQFPQHQRALVIYDICCQWIIHFRERVSKSEFLALWDSMEITGTVGKWHLAAHIPECFPRFSLNFVKGTGKVEGEILETLWSDMDEIVAMAQAMSIAHHQEVVDDHMNDSNWCKIIRIGDSLCVKWKRAQEGVSMTEAVFKELTDSLDPALIDEWTNQERVAMERRGDHLNIFTVSSDKLPTLAEICLKLSETEVRQGNLSGSVSALMEALAIEKSQIRLQCHVASLSTGCSVAQKNDLLDRRRKLEARISTYEQRISVIMKLDDETQWSTEVGNGREIDSNGEDSSDDVLARYPDGWFTPERESITLPSALAPGEIDRQSLQPIAMIKAELRKGQVMDSLQGLRLALGEKSICFRAEVCNANSQRTTHRAWDRVHKFDADARQCCSTYRHARSTLQRLHIDPEYLATLRDITKEDMKVSSDLTNEGWFNQHSDTLAWFWRIGQGDDSDGPRMQEFYRVSWLRVKARFS</sequence>
<protein>
    <recommendedName>
        <fullName evidence="1">CxC2-like cysteine cluster KDZ transposase-associated domain-containing protein</fullName>
    </recommendedName>
</protein>
<evidence type="ECO:0000259" key="1">
    <source>
        <dbReference type="Pfam" id="PF18803"/>
    </source>
</evidence>
<proteinExistence type="predicted"/>
<dbReference type="HOGENOM" id="CLU_003703_13_1_1"/>
<accession>A0A0C3FAS2</accession>
<dbReference type="Pfam" id="PF18803">
    <property type="entry name" value="CxC2"/>
    <property type="match status" value="1"/>
</dbReference>
<dbReference type="Pfam" id="PF18758">
    <property type="entry name" value="KDZ"/>
    <property type="match status" value="1"/>
</dbReference>
<dbReference type="InterPro" id="IPR040521">
    <property type="entry name" value="KDZ"/>
</dbReference>
<dbReference type="Proteomes" id="UP000054166">
    <property type="component" value="Unassembled WGS sequence"/>
</dbReference>
<reference evidence="2 3" key="1">
    <citation type="submission" date="2014-04" db="EMBL/GenBank/DDBJ databases">
        <authorList>
            <consortium name="DOE Joint Genome Institute"/>
            <person name="Kuo A."/>
            <person name="Tarkka M."/>
            <person name="Buscot F."/>
            <person name="Kohler A."/>
            <person name="Nagy L.G."/>
            <person name="Floudas D."/>
            <person name="Copeland A."/>
            <person name="Barry K.W."/>
            <person name="Cichocki N."/>
            <person name="Veneault-Fourrey C."/>
            <person name="LaButti K."/>
            <person name="Lindquist E.A."/>
            <person name="Lipzen A."/>
            <person name="Lundell T."/>
            <person name="Morin E."/>
            <person name="Murat C."/>
            <person name="Sun H."/>
            <person name="Tunlid A."/>
            <person name="Henrissat B."/>
            <person name="Grigoriev I.V."/>
            <person name="Hibbett D.S."/>
            <person name="Martin F."/>
            <person name="Nordberg H.P."/>
            <person name="Cantor M.N."/>
            <person name="Hua S.X."/>
        </authorList>
    </citation>
    <scope>NUCLEOTIDE SEQUENCE [LARGE SCALE GENOMIC DNA]</scope>
    <source>
        <strain evidence="2 3">F 1598</strain>
    </source>
</reference>
<dbReference type="AlphaFoldDB" id="A0A0C3FAS2"/>
<dbReference type="EMBL" id="KN833029">
    <property type="protein sequence ID" value="KIM76989.1"/>
    <property type="molecule type" value="Genomic_DNA"/>
</dbReference>
<dbReference type="STRING" id="765440.A0A0C3FAS2"/>